<proteinExistence type="predicted"/>
<evidence type="ECO:0000313" key="2">
    <source>
        <dbReference type="EMBL" id="MXU94656.1"/>
    </source>
</evidence>
<reference evidence="2" key="1">
    <citation type="submission" date="2019-12" db="EMBL/GenBank/DDBJ databases">
        <title>An insight into the sialome of adult female Ixodes ricinus ticks feeding for 6 days.</title>
        <authorList>
            <person name="Perner J."/>
            <person name="Ribeiro J.M.C."/>
        </authorList>
    </citation>
    <scope>NUCLEOTIDE SEQUENCE</scope>
    <source>
        <strain evidence="2">Semi-engorged</strain>
        <tissue evidence="2">Salivary glands</tissue>
    </source>
</reference>
<dbReference type="EMBL" id="GIFC01012573">
    <property type="protein sequence ID" value="MXU94656.1"/>
    <property type="molecule type" value="Transcribed_RNA"/>
</dbReference>
<feature type="chain" id="PRO_5025590947" evidence="1">
    <location>
        <begin position="25"/>
        <end position="167"/>
    </location>
</feature>
<name>A0A6B0UYJ9_IXORI</name>
<protein>
    <submittedName>
        <fullName evidence="2">Putative secreted protein</fullName>
    </submittedName>
</protein>
<keyword evidence="1" id="KW-0732">Signal</keyword>
<evidence type="ECO:0000256" key="1">
    <source>
        <dbReference type="SAM" id="SignalP"/>
    </source>
</evidence>
<organism evidence="2">
    <name type="scientific">Ixodes ricinus</name>
    <name type="common">Common tick</name>
    <name type="synonym">Acarus ricinus</name>
    <dbReference type="NCBI Taxonomy" id="34613"/>
    <lineage>
        <taxon>Eukaryota</taxon>
        <taxon>Metazoa</taxon>
        <taxon>Ecdysozoa</taxon>
        <taxon>Arthropoda</taxon>
        <taxon>Chelicerata</taxon>
        <taxon>Arachnida</taxon>
        <taxon>Acari</taxon>
        <taxon>Parasitiformes</taxon>
        <taxon>Ixodida</taxon>
        <taxon>Ixodoidea</taxon>
        <taxon>Ixodidae</taxon>
        <taxon>Ixodinae</taxon>
        <taxon>Ixodes</taxon>
    </lineage>
</organism>
<accession>A0A6B0UYJ9</accession>
<feature type="signal peptide" evidence="1">
    <location>
        <begin position="1"/>
        <end position="24"/>
    </location>
</feature>
<dbReference type="AlphaFoldDB" id="A0A6B0UYJ9"/>
<sequence>MTCSYFRTRGGCLFVLQLFSPCFSFAFSAIPADNFCLFCYVSKCRFKCSSVIEIRRLLTLISLNLIVVPKCKDPKGLLTLCNAQYALLCRILREQPARPPGRAFSPVSQKLEAKEGVGRRRLAKRFWKAVNSESQIEASLGIFRAGQQCTRYSTAGSWGFLYDNSFS</sequence>